<dbReference type="PANTHER" id="PTHR45625:SF4">
    <property type="entry name" value="PEPTIDYLPROLYL ISOMERASE DOMAIN AND WD REPEAT-CONTAINING PROTEIN 1"/>
    <property type="match status" value="1"/>
</dbReference>
<dbReference type="PROSITE" id="PS50072">
    <property type="entry name" value="CSA_PPIASE_2"/>
    <property type="match status" value="1"/>
</dbReference>
<evidence type="ECO:0000256" key="4">
    <source>
        <dbReference type="SAM" id="Phobius"/>
    </source>
</evidence>
<protein>
    <recommendedName>
        <fullName evidence="1">peptidylprolyl isomerase</fullName>
        <ecNumber evidence="1">5.2.1.8</ecNumber>
    </recommendedName>
</protein>
<evidence type="ECO:0000259" key="5">
    <source>
        <dbReference type="PROSITE" id="PS50072"/>
    </source>
</evidence>
<dbReference type="InterPro" id="IPR044666">
    <property type="entry name" value="Cyclophilin_A-like"/>
</dbReference>
<name>A0A1G2DFF5_9BACT</name>
<proteinExistence type="predicted"/>
<reference evidence="6 7" key="1">
    <citation type="journal article" date="2016" name="Nat. Commun.">
        <title>Thousands of microbial genomes shed light on interconnected biogeochemical processes in an aquifer system.</title>
        <authorList>
            <person name="Anantharaman K."/>
            <person name="Brown C.T."/>
            <person name="Hug L.A."/>
            <person name="Sharon I."/>
            <person name="Castelle C.J."/>
            <person name="Probst A.J."/>
            <person name="Thomas B.C."/>
            <person name="Singh A."/>
            <person name="Wilkins M.J."/>
            <person name="Karaoz U."/>
            <person name="Brodie E.L."/>
            <person name="Williams K.H."/>
            <person name="Hubbard S.S."/>
            <person name="Banfield J.F."/>
        </authorList>
    </citation>
    <scope>NUCLEOTIDE SEQUENCE [LARGE SCALE GENOMIC DNA]</scope>
</reference>
<keyword evidence="4" id="KW-0812">Transmembrane</keyword>
<dbReference type="SUPFAM" id="SSF50891">
    <property type="entry name" value="Cyclophilin-like"/>
    <property type="match status" value="1"/>
</dbReference>
<dbReference type="Gene3D" id="2.40.100.10">
    <property type="entry name" value="Cyclophilin-like"/>
    <property type="match status" value="1"/>
</dbReference>
<dbReference type="STRING" id="1798665.A2942_03210"/>
<dbReference type="AlphaFoldDB" id="A0A1G2DFF5"/>
<evidence type="ECO:0000256" key="3">
    <source>
        <dbReference type="ARBA" id="ARBA00023235"/>
    </source>
</evidence>
<keyword evidence="3" id="KW-0413">Isomerase</keyword>
<dbReference type="EMBL" id="MHLP01000035">
    <property type="protein sequence ID" value="OGZ11600.1"/>
    <property type="molecule type" value="Genomic_DNA"/>
</dbReference>
<dbReference type="GO" id="GO:0003755">
    <property type="term" value="F:peptidyl-prolyl cis-trans isomerase activity"/>
    <property type="evidence" value="ECO:0007669"/>
    <property type="project" value="UniProtKB-KW"/>
</dbReference>
<organism evidence="6 7">
    <name type="scientific">Candidatus Lloydbacteria bacterium RIFCSPLOWO2_01_FULL_50_20</name>
    <dbReference type="NCBI Taxonomy" id="1798665"/>
    <lineage>
        <taxon>Bacteria</taxon>
        <taxon>Candidatus Lloydiibacteriota</taxon>
    </lineage>
</organism>
<dbReference type="PANTHER" id="PTHR45625">
    <property type="entry name" value="PEPTIDYL-PROLYL CIS-TRANS ISOMERASE-RELATED"/>
    <property type="match status" value="1"/>
</dbReference>
<keyword evidence="4" id="KW-1133">Transmembrane helix</keyword>
<evidence type="ECO:0000313" key="7">
    <source>
        <dbReference type="Proteomes" id="UP000178534"/>
    </source>
</evidence>
<dbReference type="Proteomes" id="UP000178534">
    <property type="component" value="Unassembled WGS sequence"/>
</dbReference>
<feature type="transmembrane region" description="Helical" evidence="4">
    <location>
        <begin position="12"/>
        <end position="32"/>
    </location>
</feature>
<dbReference type="InterPro" id="IPR002130">
    <property type="entry name" value="Cyclophilin-type_PPIase_dom"/>
</dbReference>
<sequence>MTPRSSSIDTAVYWGIFLFAAVSATYLLVTFIQLSTREDTAFIASTNYRQQVRYATVQTSVGSMKITFLRSQAPAATRQFLRLAQSGFYDETKFYRFPGGVFIESGLALDASSEGQESSYIFKEYVQKTPMTRGLVAMPRRGEEKIDPRLVLIFDEDEQPVTSGAYVAFGRVIEGMVVADKIKKVSPNLNQGTPAPVSFISLSTD</sequence>
<accession>A0A1G2DFF5</accession>
<evidence type="ECO:0000256" key="2">
    <source>
        <dbReference type="ARBA" id="ARBA00023110"/>
    </source>
</evidence>
<feature type="domain" description="PPIase cyclophilin-type" evidence="5">
    <location>
        <begin position="51"/>
        <end position="205"/>
    </location>
</feature>
<gene>
    <name evidence="6" type="ORF">A2942_03210</name>
</gene>
<dbReference type="Pfam" id="PF00160">
    <property type="entry name" value="Pro_isomerase"/>
    <property type="match status" value="1"/>
</dbReference>
<keyword evidence="4" id="KW-0472">Membrane</keyword>
<dbReference type="EC" id="5.2.1.8" evidence="1"/>
<evidence type="ECO:0000313" key="6">
    <source>
        <dbReference type="EMBL" id="OGZ11600.1"/>
    </source>
</evidence>
<dbReference type="InterPro" id="IPR029000">
    <property type="entry name" value="Cyclophilin-like_dom_sf"/>
</dbReference>
<comment type="caution">
    <text evidence="6">The sequence shown here is derived from an EMBL/GenBank/DDBJ whole genome shotgun (WGS) entry which is preliminary data.</text>
</comment>
<keyword evidence="2" id="KW-0697">Rotamase</keyword>
<evidence type="ECO:0000256" key="1">
    <source>
        <dbReference type="ARBA" id="ARBA00013194"/>
    </source>
</evidence>